<dbReference type="Gene3D" id="3.10.290.30">
    <property type="entry name" value="MM3350-like"/>
    <property type="match status" value="1"/>
</dbReference>
<proteinExistence type="predicted"/>
<dbReference type="InterPro" id="IPR012912">
    <property type="entry name" value="Plasmid_pRiA4b_Orf3-like"/>
</dbReference>
<dbReference type="Pfam" id="PF07929">
    <property type="entry name" value="PRiA4_ORF3"/>
    <property type="match status" value="1"/>
</dbReference>
<feature type="domain" description="Plasmid pRiA4b Orf3-like" evidence="1">
    <location>
        <begin position="220"/>
        <end position="392"/>
    </location>
</feature>
<protein>
    <submittedName>
        <fullName evidence="2">Plasmid pRiA4b ORF-3 family protein</fullName>
    </submittedName>
</protein>
<comment type="caution">
    <text evidence="2">The sequence shown here is derived from an EMBL/GenBank/DDBJ whole genome shotgun (WGS) entry which is preliminary data.</text>
</comment>
<dbReference type="EMBL" id="SMLD01000066">
    <property type="protein sequence ID" value="TDE45734.1"/>
    <property type="molecule type" value="Genomic_DNA"/>
</dbReference>
<accession>A0A4R5FBF7</accession>
<dbReference type="AlphaFoldDB" id="A0A4R5FBF7"/>
<dbReference type="PANTHER" id="PTHR41878">
    <property type="entry name" value="LEXA REPRESSOR-RELATED"/>
    <property type="match status" value="1"/>
</dbReference>
<dbReference type="SUPFAM" id="SSF159941">
    <property type="entry name" value="MM3350-like"/>
    <property type="match status" value="1"/>
</dbReference>
<organism evidence="2 3">
    <name type="scientific">Nonomuraea mesophila</name>
    <dbReference type="NCBI Taxonomy" id="2530382"/>
    <lineage>
        <taxon>Bacteria</taxon>
        <taxon>Bacillati</taxon>
        <taxon>Actinomycetota</taxon>
        <taxon>Actinomycetes</taxon>
        <taxon>Streptosporangiales</taxon>
        <taxon>Streptosporangiaceae</taxon>
        <taxon>Nonomuraea</taxon>
    </lineage>
</organism>
<dbReference type="RefSeq" id="WP_132632895.1">
    <property type="nucleotide sequence ID" value="NZ_SMLD01000066.1"/>
</dbReference>
<sequence>MQEELRAFTEWVGEGRKLTQTGKLTLSDARTLVALLKTGDEIDPKIGDRVFRTKSSTELPGMNLIVEWAKATGLVRVIKGRLLPVKKAAPLLNDPKRLWEASFTALGKMSQAFFPKNYWYSSLVGEEFALIWPALQRRLYGGPVPVADLRELAWQIASPHYEMRDPQAQRRMADQDIDRLLTVLARLGVVELTEETATLTPAAVTTVRRSLGEAAPGEPIYQIRVTLQESADPVIWRRLLVSPGITLARLHHILVTAMGWENSHLHLFTVGGVLYGQASPEWELDVRDEKKTRLQEVLTQAGAAMEYEYDLGDSWRHDIVLEEILTAEEGVRYPVLVDGAGACPPEDVGGIGGYEHFRRALADSGHDEHDEYVQWAGLDSAQEFDPARFALEAIRRALTSAG</sequence>
<evidence type="ECO:0000313" key="3">
    <source>
        <dbReference type="Proteomes" id="UP000295136"/>
    </source>
</evidence>
<evidence type="ECO:0000313" key="2">
    <source>
        <dbReference type="EMBL" id="TDE45734.1"/>
    </source>
</evidence>
<dbReference type="PANTHER" id="PTHR41878:SF1">
    <property type="entry name" value="TNPR PROTEIN"/>
    <property type="match status" value="1"/>
</dbReference>
<name>A0A4R5FBF7_9ACTN</name>
<dbReference type="InterPro" id="IPR024047">
    <property type="entry name" value="MM3350-like_sf"/>
</dbReference>
<reference evidence="2 3" key="1">
    <citation type="submission" date="2019-03" db="EMBL/GenBank/DDBJ databases">
        <title>Draft genome sequences of novel Actinobacteria.</title>
        <authorList>
            <person name="Sahin N."/>
            <person name="Ay H."/>
            <person name="Saygin H."/>
        </authorList>
    </citation>
    <scope>NUCLEOTIDE SEQUENCE [LARGE SCALE GENOMIC DNA]</scope>
    <source>
        <strain evidence="2 3">6K102</strain>
    </source>
</reference>
<dbReference type="Proteomes" id="UP000295136">
    <property type="component" value="Unassembled WGS sequence"/>
</dbReference>
<evidence type="ECO:0000259" key="1">
    <source>
        <dbReference type="Pfam" id="PF07929"/>
    </source>
</evidence>
<keyword evidence="3" id="KW-1185">Reference proteome</keyword>
<gene>
    <name evidence="2" type="ORF">E1295_24125</name>
</gene>